<feature type="domain" description="2EXR" evidence="2">
    <location>
        <begin position="4"/>
        <end position="45"/>
    </location>
</feature>
<gene>
    <name evidence="3" type="ORF">FDENT_8445</name>
</gene>
<evidence type="ECO:0000313" key="4">
    <source>
        <dbReference type="Proteomes" id="UP000562682"/>
    </source>
</evidence>
<comment type="caution">
    <text evidence="3">The sequence shown here is derived from an EMBL/GenBank/DDBJ whole genome shotgun (WGS) entry which is preliminary data.</text>
</comment>
<feature type="region of interest" description="Disordered" evidence="1">
    <location>
        <begin position="37"/>
        <end position="61"/>
    </location>
</feature>
<accession>A0A8H5U5Q5</accession>
<name>A0A8H5U5Q5_9HYPO</name>
<keyword evidence="4" id="KW-1185">Reference proteome</keyword>
<dbReference type="InterPro" id="IPR045518">
    <property type="entry name" value="2EXR"/>
</dbReference>
<organism evidence="3 4">
    <name type="scientific">Fusarium denticulatum</name>
    <dbReference type="NCBI Taxonomy" id="48507"/>
    <lineage>
        <taxon>Eukaryota</taxon>
        <taxon>Fungi</taxon>
        <taxon>Dikarya</taxon>
        <taxon>Ascomycota</taxon>
        <taxon>Pezizomycotina</taxon>
        <taxon>Sordariomycetes</taxon>
        <taxon>Hypocreomycetidae</taxon>
        <taxon>Hypocreales</taxon>
        <taxon>Nectriaceae</taxon>
        <taxon>Fusarium</taxon>
        <taxon>Fusarium fujikuroi species complex</taxon>
    </lineage>
</organism>
<sequence>MASFRRFPDLPKELRDAIWDYASQRNLAGVQIFELQSPDPKQDGQSPDTTNLGASPSGQRLAAPLPRKYFPSLDGSAGTSNVSKYMADIGLWTAYLFVIQPRKIEDVDWSRVARDIRKQLEPRGLFRINIGIELNVQWGIHQEDDYLDLLGDIDKNEINRGTRVFYTCDRRFIEVDWKRQPLKLWQYIKPLERKHRYTGEYESSISLARDLDRIADDLVSDYHIYGQYGEDEDERFNCEVKLLGWDDL</sequence>
<proteinExistence type="predicted"/>
<dbReference type="Proteomes" id="UP000562682">
    <property type="component" value="Unassembled WGS sequence"/>
</dbReference>
<feature type="compositionally biased region" description="Polar residues" evidence="1">
    <location>
        <begin position="43"/>
        <end position="58"/>
    </location>
</feature>
<protein>
    <recommendedName>
        <fullName evidence="2">2EXR domain-containing protein</fullName>
    </recommendedName>
</protein>
<evidence type="ECO:0000259" key="2">
    <source>
        <dbReference type="Pfam" id="PF20150"/>
    </source>
</evidence>
<dbReference type="Pfam" id="PF20150">
    <property type="entry name" value="2EXR"/>
    <property type="match status" value="1"/>
</dbReference>
<evidence type="ECO:0000256" key="1">
    <source>
        <dbReference type="SAM" id="MobiDB-lite"/>
    </source>
</evidence>
<dbReference type="AlphaFoldDB" id="A0A8H5U5Q5"/>
<dbReference type="EMBL" id="JAAOAK010000248">
    <property type="protein sequence ID" value="KAF5680242.1"/>
    <property type="molecule type" value="Genomic_DNA"/>
</dbReference>
<evidence type="ECO:0000313" key="3">
    <source>
        <dbReference type="EMBL" id="KAF5680242.1"/>
    </source>
</evidence>
<reference evidence="3 4" key="1">
    <citation type="submission" date="2020-05" db="EMBL/GenBank/DDBJ databases">
        <title>Identification and distribution of gene clusters putatively required for synthesis of sphingolipid metabolism inhibitors in phylogenetically diverse species of the filamentous fungus Fusarium.</title>
        <authorList>
            <person name="Kim H.-S."/>
            <person name="Busman M."/>
            <person name="Brown D.W."/>
            <person name="Divon H."/>
            <person name="Uhlig S."/>
            <person name="Proctor R.H."/>
        </authorList>
    </citation>
    <scope>NUCLEOTIDE SEQUENCE [LARGE SCALE GENOMIC DNA]</scope>
    <source>
        <strain evidence="3 4">NRRL 25311</strain>
    </source>
</reference>